<feature type="non-terminal residue" evidence="8">
    <location>
        <position position="294"/>
    </location>
</feature>
<feature type="transmembrane region" description="Helical" evidence="6">
    <location>
        <begin position="43"/>
        <end position="65"/>
    </location>
</feature>
<feature type="transmembrane region" description="Helical" evidence="6">
    <location>
        <begin position="168"/>
        <end position="187"/>
    </location>
</feature>
<dbReference type="Pfam" id="PF01490">
    <property type="entry name" value="Aa_trans"/>
    <property type="match status" value="1"/>
</dbReference>
<comment type="similarity">
    <text evidence="2">Belongs to the amino acid/polyamine transporter 2 family.</text>
</comment>
<keyword evidence="3 6" id="KW-0812">Transmembrane</keyword>
<name>A0A4S9YXT7_AURPU</name>
<evidence type="ECO:0000256" key="4">
    <source>
        <dbReference type="ARBA" id="ARBA00022989"/>
    </source>
</evidence>
<feature type="domain" description="Amino acid transporter transmembrane" evidence="7">
    <location>
        <begin position="12"/>
        <end position="226"/>
    </location>
</feature>
<reference evidence="8 9" key="1">
    <citation type="submission" date="2018-10" db="EMBL/GenBank/DDBJ databases">
        <title>Fifty Aureobasidium pullulans genomes reveal a recombining polyextremotolerant generalist.</title>
        <authorList>
            <person name="Gostincar C."/>
            <person name="Turk M."/>
            <person name="Zajc J."/>
            <person name="Gunde-Cimerman N."/>
        </authorList>
    </citation>
    <scope>NUCLEOTIDE SEQUENCE [LARGE SCALE GENOMIC DNA]</scope>
    <source>
        <strain evidence="8 9">EXF-3380</strain>
    </source>
</reference>
<dbReference type="Proteomes" id="UP000304947">
    <property type="component" value="Unassembled WGS sequence"/>
</dbReference>
<protein>
    <recommendedName>
        <fullName evidence="7">Amino acid transporter transmembrane domain-containing protein</fullName>
    </recommendedName>
</protein>
<dbReference type="AlphaFoldDB" id="A0A4S9YXT7"/>
<dbReference type="EMBL" id="QZBU01005379">
    <property type="protein sequence ID" value="THZ97153.1"/>
    <property type="molecule type" value="Genomic_DNA"/>
</dbReference>
<evidence type="ECO:0000256" key="1">
    <source>
        <dbReference type="ARBA" id="ARBA00004141"/>
    </source>
</evidence>
<evidence type="ECO:0000313" key="9">
    <source>
        <dbReference type="Proteomes" id="UP000304947"/>
    </source>
</evidence>
<gene>
    <name evidence="8" type="ORF">D6C83_09126</name>
</gene>
<feature type="transmembrane region" description="Helical" evidence="6">
    <location>
        <begin position="208"/>
        <end position="229"/>
    </location>
</feature>
<feature type="transmembrane region" description="Helical" evidence="6">
    <location>
        <begin position="93"/>
        <end position="114"/>
    </location>
</feature>
<keyword evidence="5 6" id="KW-0472">Membrane</keyword>
<dbReference type="GO" id="GO:0015179">
    <property type="term" value="F:L-amino acid transmembrane transporter activity"/>
    <property type="evidence" value="ECO:0007669"/>
    <property type="project" value="TreeGrafter"/>
</dbReference>
<dbReference type="PANTHER" id="PTHR22950">
    <property type="entry name" value="AMINO ACID TRANSPORTER"/>
    <property type="match status" value="1"/>
</dbReference>
<sequence length="294" mass="31999">MLSISIAFNALSTHGACTAIFVAVAAVIGFLFASIQTLGRITWLAWVGVGGIITSILVLTVAVGVQDRPASAPQAGPWSSDYKITSSPSFTEAISAVSSLVFAFAGTPGFFPIVSEMRDPRRYTRSLIICQATVTSIYIAIGIVVYYFCGSYVASPALGSAGVTMKKVCYGLALPGLCVSTILLSHLPAKYVFIRILRGSRHLTQNTMVHWITWLSCTATTIIISYIVWQLYNRTIHWKNEATSIASIAIYSAVESEDLRPPQSGFFAKGRRHLPGEAQHRQQIQRQHLPQSLQ</sequence>
<proteinExistence type="inferred from homology"/>
<evidence type="ECO:0000259" key="7">
    <source>
        <dbReference type="Pfam" id="PF01490"/>
    </source>
</evidence>
<dbReference type="GO" id="GO:0016020">
    <property type="term" value="C:membrane"/>
    <property type="evidence" value="ECO:0007669"/>
    <property type="project" value="UniProtKB-SubCell"/>
</dbReference>
<dbReference type="PANTHER" id="PTHR22950:SF683">
    <property type="entry name" value="AMINO ACID TRANSPORTER (EUROFUNG)"/>
    <property type="match status" value="1"/>
</dbReference>
<dbReference type="InterPro" id="IPR013057">
    <property type="entry name" value="AA_transpt_TM"/>
</dbReference>
<accession>A0A4S9YXT7</accession>
<feature type="transmembrane region" description="Helical" evidence="6">
    <location>
        <begin position="126"/>
        <end position="148"/>
    </location>
</feature>
<feature type="transmembrane region" description="Helical" evidence="6">
    <location>
        <begin position="6"/>
        <end position="31"/>
    </location>
</feature>
<evidence type="ECO:0000256" key="5">
    <source>
        <dbReference type="ARBA" id="ARBA00023136"/>
    </source>
</evidence>
<evidence type="ECO:0000313" key="8">
    <source>
        <dbReference type="EMBL" id="THZ97153.1"/>
    </source>
</evidence>
<comment type="subcellular location">
    <subcellularLocation>
        <location evidence="1">Membrane</location>
        <topology evidence="1">Multi-pass membrane protein</topology>
    </subcellularLocation>
</comment>
<comment type="caution">
    <text evidence="8">The sequence shown here is derived from an EMBL/GenBank/DDBJ whole genome shotgun (WGS) entry which is preliminary data.</text>
</comment>
<evidence type="ECO:0000256" key="2">
    <source>
        <dbReference type="ARBA" id="ARBA00008066"/>
    </source>
</evidence>
<evidence type="ECO:0000256" key="6">
    <source>
        <dbReference type="SAM" id="Phobius"/>
    </source>
</evidence>
<organism evidence="8 9">
    <name type="scientific">Aureobasidium pullulans</name>
    <name type="common">Black yeast</name>
    <name type="synonym">Pullularia pullulans</name>
    <dbReference type="NCBI Taxonomy" id="5580"/>
    <lineage>
        <taxon>Eukaryota</taxon>
        <taxon>Fungi</taxon>
        <taxon>Dikarya</taxon>
        <taxon>Ascomycota</taxon>
        <taxon>Pezizomycotina</taxon>
        <taxon>Dothideomycetes</taxon>
        <taxon>Dothideomycetidae</taxon>
        <taxon>Dothideales</taxon>
        <taxon>Saccotheciaceae</taxon>
        <taxon>Aureobasidium</taxon>
    </lineage>
</organism>
<evidence type="ECO:0000256" key="3">
    <source>
        <dbReference type="ARBA" id="ARBA00022692"/>
    </source>
</evidence>
<keyword evidence="4 6" id="KW-1133">Transmembrane helix</keyword>